<sequence length="258" mass="28948">MAFRTKTPPTHYPRFAFHFLRLAQLISSIIVGSIMCYFVYHLSRDRWGIPWTFILLLAVSFFTVLVLAGTMLLHCCFGLNPKLNLVLNSGLFVIWVVGFALLSWYSSQTLFHYCNKENWHEQAGVMVCRIYKALFTFALTGFTSTLAAMLLDIHVFRRSNRLGKYNPMQDLDRKPLQPGALHGETVFETSSSPRSSPSNSHNSAQHEGTKSTLRTPFSAKKAGAGENSLDLGVYQVPEEQFHYDTGYQGAGHGSNGRG</sequence>
<keyword evidence="2" id="KW-1133">Transmembrane helix</keyword>
<feature type="transmembrane region" description="Helical" evidence="2">
    <location>
        <begin position="20"/>
        <end position="40"/>
    </location>
</feature>
<dbReference type="PANTHER" id="PTHR39608:SF1">
    <property type="entry name" value="INTEGRAL MEMBRANE PROTEIN (AFU_ORTHOLOGUE AFUA_5G08640)"/>
    <property type="match status" value="1"/>
</dbReference>
<evidence type="ECO:0008006" key="6">
    <source>
        <dbReference type="Google" id="ProtNLM"/>
    </source>
</evidence>
<keyword evidence="4" id="KW-1185">Reference proteome</keyword>
<organism evidence="3">
    <name type="scientific">Eremomyces bilateralis CBS 781.70</name>
    <dbReference type="NCBI Taxonomy" id="1392243"/>
    <lineage>
        <taxon>Eukaryota</taxon>
        <taxon>Fungi</taxon>
        <taxon>Dikarya</taxon>
        <taxon>Ascomycota</taxon>
        <taxon>Pezizomycotina</taxon>
        <taxon>Dothideomycetes</taxon>
        <taxon>Dothideomycetes incertae sedis</taxon>
        <taxon>Eremomycetales</taxon>
        <taxon>Eremomycetaceae</taxon>
        <taxon>Eremomyces</taxon>
    </lineage>
</organism>
<protein>
    <recommendedName>
        <fullName evidence="6">MARVEL domain-containing protein</fullName>
    </recommendedName>
</protein>
<dbReference type="RefSeq" id="XP_033535074.1">
    <property type="nucleotide sequence ID" value="XM_033679307.1"/>
</dbReference>
<dbReference type="Proteomes" id="UP000504638">
    <property type="component" value="Unplaced"/>
</dbReference>
<feature type="transmembrane region" description="Helical" evidence="2">
    <location>
        <begin position="85"/>
        <end position="105"/>
    </location>
</feature>
<dbReference type="GeneID" id="54419877"/>
<name>A0A6G1G5V2_9PEZI</name>
<feature type="region of interest" description="Disordered" evidence="1">
    <location>
        <begin position="186"/>
        <end position="224"/>
    </location>
</feature>
<dbReference type="OrthoDB" id="5344006at2759"/>
<feature type="transmembrane region" description="Helical" evidence="2">
    <location>
        <begin position="130"/>
        <end position="151"/>
    </location>
</feature>
<dbReference type="AlphaFoldDB" id="A0A6G1G5V2"/>
<dbReference type="EMBL" id="ML975155">
    <property type="protein sequence ID" value="KAF1813443.1"/>
    <property type="molecule type" value="Genomic_DNA"/>
</dbReference>
<evidence type="ECO:0000313" key="3">
    <source>
        <dbReference type="EMBL" id="KAF1813443.1"/>
    </source>
</evidence>
<proteinExistence type="predicted"/>
<feature type="transmembrane region" description="Helical" evidence="2">
    <location>
        <begin position="52"/>
        <end position="73"/>
    </location>
</feature>
<evidence type="ECO:0000313" key="5">
    <source>
        <dbReference type="RefSeq" id="XP_033535074.1"/>
    </source>
</evidence>
<feature type="compositionally biased region" description="Low complexity" evidence="1">
    <location>
        <begin position="190"/>
        <end position="203"/>
    </location>
</feature>
<keyword evidence="2" id="KW-0812">Transmembrane</keyword>
<accession>A0A6G1G5V2</accession>
<reference evidence="5" key="3">
    <citation type="submission" date="2025-04" db="UniProtKB">
        <authorList>
            <consortium name="RefSeq"/>
        </authorList>
    </citation>
    <scope>IDENTIFICATION</scope>
    <source>
        <strain evidence="5">CBS 781.70</strain>
    </source>
</reference>
<dbReference type="PANTHER" id="PTHR39608">
    <property type="entry name" value="INTEGRAL MEMBRANE PROTEIN (AFU_ORTHOLOGUE AFUA_5G08640)"/>
    <property type="match status" value="1"/>
</dbReference>
<evidence type="ECO:0000256" key="2">
    <source>
        <dbReference type="SAM" id="Phobius"/>
    </source>
</evidence>
<reference evidence="3 5" key="1">
    <citation type="submission" date="2020-01" db="EMBL/GenBank/DDBJ databases">
        <authorList>
            <consortium name="DOE Joint Genome Institute"/>
            <person name="Haridas S."/>
            <person name="Albert R."/>
            <person name="Binder M."/>
            <person name="Bloem J."/>
            <person name="Labutti K."/>
            <person name="Salamov A."/>
            <person name="Andreopoulos B."/>
            <person name="Baker S.E."/>
            <person name="Barry K."/>
            <person name="Bills G."/>
            <person name="Bluhm B.H."/>
            <person name="Cannon C."/>
            <person name="Castanera R."/>
            <person name="Culley D.E."/>
            <person name="Daum C."/>
            <person name="Ezra D."/>
            <person name="Gonzalez J.B."/>
            <person name="Henrissat B."/>
            <person name="Kuo A."/>
            <person name="Liang C."/>
            <person name="Lipzen A."/>
            <person name="Lutzoni F."/>
            <person name="Magnuson J."/>
            <person name="Mondo S."/>
            <person name="Nolan M."/>
            <person name="Ohm R."/>
            <person name="Pangilinan J."/>
            <person name="Park H.-J."/>
            <person name="Ramirez L."/>
            <person name="Alfaro M."/>
            <person name="Sun H."/>
            <person name="Tritt A."/>
            <person name="Yoshinaga Y."/>
            <person name="Zwiers L.-H."/>
            <person name="Turgeon B.G."/>
            <person name="Goodwin S.B."/>
            <person name="Spatafora J.W."/>
            <person name="Crous P.W."/>
            <person name="Grigoriev I.V."/>
        </authorList>
    </citation>
    <scope>NUCLEOTIDE SEQUENCE</scope>
    <source>
        <strain evidence="3 5">CBS 781.70</strain>
    </source>
</reference>
<reference evidence="5" key="2">
    <citation type="submission" date="2020-04" db="EMBL/GenBank/DDBJ databases">
        <authorList>
            <consortium name="NCBI Genome Project"/>
        </authorList>
    </citation>
    <scope>NUCLEOTIDE SEQUENCE</scope>
    <source>
        <strain evidence="5">CBS 781.70</strain>
    </source>
</reference>
<evidence type="ECO:0000256" key="1">
    <source>
        <dbReference type="SAM" id="MobiDB-lite"/>
    </source>
</evidence>
<gene>
    <name evidence="3 5" type="ORF">P152DRAFT_457804</name>
</gene>
<evidence type="ECO:0000313" key="4">
    <source>
        <dbReference type="Proteomes" id="UP000504638"/>
    </source>
</evidence>
<keyword evidence="2" id="KW-0472">Membrane</keyword>